<comment type="similarity">
    <text evidence="2">Belongs to the citrate synthase family.</text>
</comment>
<comment type="pathway">
    <text evidence="1">Carbohydrate metabolism; tricarboxylic acid cycle.</text>
</comment>
<protein>
    <recommendedName>
        <fullName evidence="3">citrate synthase (unknown stereospecificity)</fullName>
        <ecNumber evidence="3">2.3.3.16</ecNumber>
    </recommendedName>
</protein>
<dbReference type="InterPro" id="IPR016143">
    <property type="entry name" value="Citrate_synth-like_sm_a-sub"/>
</dbReference>
<dbReference type="AlphaFoldDB" id="A0A1G2AS66"/>
<accession>A0A1G2AS66</accession>
<dbReference type="CDD" id="cd06100">
    <property type="entry name" value="CCL_ACL-C"/>
    <property type="match status" value="1"/>
</dbReference>
<evidence type="ECO:0000256" key="4">
    <source>
        <dbReference type="ARBA" id="ARBA00022679"/>
    </source>
</evidence>
<dbReference type="UniPathway" id="UPA00223"/>
<dbReference type="InterPro" id="IPR002020">
    <property type="entry name" value="Citrate_synthase"/>
</dbReference>
<dbReference type="GO" id="GO:0005975">
    <property type="term" value="P:carbohydrate metabolic process"/>
    <property type="evidence" value="ECO:0007669"/>
    <property type="project" value="TreeGrafter"/>
</dbReference>
<organism evidence="5 6">
    <name type="scientific">Candidatus Kerfeldbacteria bacterium RIFCSPHIGHO2_02_FULL_42_14</name>
    <dbReference type="NCBI Taxonomy" id="1798540"/>
    <lineage>
        <taxon>Bacteria</taxon>
        <taxon>Candidatus Kerfeldiibacteriota</taxon>
    </lineage>
</organism>
<dbReference type="Pfam" id="PF00285">
    <property type="entry name" value="Citrate_synt"/>
    <property type="match status" value="1"/>
</dbReference>
<dbReference type="Proteomes" id="UP000177165">
    <property type="component" value="Unassembled WGS sequence"/>
</dbReference>
<name>A0A1G2AS66_9BACT</name>
<dbReference type="PANTHER" id="PTHR11739:SF4">
    <property type="entry name" value="CITRATE SYNTHASE, PEROXISOMAL"/>
    <property type="match status" value="1"/>
</dbReference>
<dbReference type="SUPFAM" id="SSF48256">
    <property type="entry name" value="Citrate synthase"/>
    <property type="match status" value="1"/>
</dbReference>
<evidence type="ECO:0000256" key="3">
    <source>
        <dbReference type="ARBA" id="ARBA00012972"/>
    </source>
</evidence>
<dbReference type="STRING" id="1798540.A3B74_01750"/>
<dbReference type="GO" id="GO:0036440">
    <property type="term" value="F:citrate synthase activity"/>
    <property type="evidence" value="ECO:0007669"/>
    <property type="project" value="UniProtKB-EC"/>
</dbReference>
<gene>
    <name evidence="5" type="ORF">A3B74_01750</name>
</gene>
<evidence type="ECO:0000313" key="6">
    <source>
        <dbReference type="Proteomes" id="UP000177165"/>
    </source>
</evidence>
<dbReference type="Gene3D" id="1.10.230.10">
    <property type="entry name" value="Cytochrome P450-Terp, domain 2"/>
    <property type="match status" value="1"/>
</dbReference>
<reference evidence="5 6" key="1">
    <citation type="journal article" date="2016" name="Nat. Commun.">
        <title>Thousands of microbial genomes shed light on interconnected biogeochemical processes in an aquifer system.</title>
        <authorList>
            <person name="Anantharaman K."/>
            <person name="Brown C.T."/>
            <person name="Hug L.A."/>
            <person name="Sharon I."/>
            <person name="Castelle C.J."/>
            <person name="Probst A.J."/>
            <person name="Thomas B.C."/>
            <person name="Singh A."/>
            <person name="Wilkins M.J."/>
            <person name="Karaoz U."/>
            <person name="Brodie E.L."/>
            <person name="Williams K.H."/>
            <person name="Hubbard S.S."/>
            <person name="Banfield J.F."/>
        </authorList>
    </citation>
    <scope>NUCLEOTIDE SEQUENCE [LARGE SCALE GENOMIC DNA]</scope>
</reference>
<dbReference type="GO" id="GO:0006099">
    <property type="term" value="P:tricarboxylic acid cycle"/>
    <property type="evidence" value="ECO:0007669"/>
    <property type="project" value="UniProtKB-UniPathway"/>
</dbReference>
<keyword evidence="4" id="KW-0808">Transferase</keyword>
<dbReference type="Gene3D" id="1.10.580.10">
    <property type="entry name" value="Citrate Synthase, domain 1"/>
    <property type="match status" value="2"/>
</dbReference>
<dbReference type="InterPro" id="IPR016142">
    <property type="entry name" value="Citrate_synth-like_lrg_a-sub"/>
</dbReference>
<dbReference type="NCBIfam" id="NF004869">
    <property type="entry name" value="PRK06224.1-6"/>
    <property type="match status" value="1"/>
</dbReference>
<evidence type="ECO:0000313" key="5">
    <source>
        <dbReference type="EMBL" id="OGY79748.1"/>
    </source>
</evidence>
<dbReference type="EMBL" id="MHKB01000007">
    <property type="protein sequence ID" value="OGY79748.1"/>
    <property type="molecule type" value="Genomic_DNA"/>
</dbReference>
<dbReference type="PANTHER" id="PTHR11739">
    <property type="entry name" value="CITRATE SYNTHASE"/>
    <property type="match status" value="1"/>
</dbReference>
<sequence length="254" mass="28184">MRWRTALTDVRNNKELVRGYNLKDLIHEKSFVETIYLVLKGELPTVAETRMLNALFTAAIDHGIGVSSAMTARTVVSTGNSLHTALASGILAMGKLHGSAIEDAAEFFQKHEVEQDVRALVTKLKAQKFRIPGYGHKILTHDPRSEALFEVAKETKIYGKYCIFAEKIGEVLNSIASKKLPLNVDGAMGAIISDMGFDFRLAKGFFIIGRVPGLVAHIYEEIIQDEGLRRLSEDAVEYIGQAERVLPNDLKIEK</sequence>
<proteinExistence type="inferred from homology"/>
<evidence type="ECO:0000256" key="1">
    <source>
        <dbReference type="ARBA" id="ARBA00005163"/>
    </source>
</evidence>
<dbReference type="EC" id="2.3.3.16" evidence="3"/>
<evidence type="ECO:0000256" key="2">
    <source>
        <dbReference type="ARBA" id="ARBA00010566"/>
    </source>
</evidence>
<dbReference type="InterPro" id="IPR036969">
    <property type="entry name" value="Citrate_synthase_sf"/>
</dbReference>
<comment type="caution">
    <text evidence="5">The sequence shown here is derived from an EMBL/GenBank/DDBJ whole genome shotgun (WGS) entry which is preliminary data.</text>
</comment>